<dbReference type="InterPro" id="IPR002048">
    <property type="entry name" value="EF_hand_dom"/>
</dbReference>
<gene>
    <name evidence="6" type="ORF">BSTOLATCC_MIC30537</name>
</gene>
<dbReference type="PANTHER" id="PTHR34524:SF6">
    <property type="entry name" value="CALCYPHOSINE LIKE"/>
    <property type="match status" value="1"/>
</dbReference>
<evidence type="ECO:0000256" key="1">
    <source>
        <dbReference type="ARBA" id="ARBA00022723"/>
    </source>
</evidence>
<dbReference type="CDD" id="cd00051">
    <property type="entry name" value="EFh"/>
    <property type="match status" value="4"/>
</dbReference>
<dbReference type="PROSITE" id="PS00018">
    <property type="entry name" value="EF_HAND_1"/>
    <property type="match status" value="10"/>
</dbReference>
<feature type="domain" description="EF-hand" evidence="5">
    <location>
        <begin position="656"/>
        <end position="682"/>
    </location>
</feature>
<evidence type="ECO:0000313" key="6">
    <source>
        <dbReference type="EMBL" id="CAG9322157.1"/>
    </source>
</evidence>
<accession>A0AAU9J904</accession>
<comment type="caution">
    <text evidence="6">The sequence shown here is derived from an EMBL/GenBank/DDBJ whole genome shotgun (WGS) entry which is preliminary data.</text>
</comment>
<evidence type="ECO:0000256" key="2">
    <source>
        <dbReference type="ARBA" id="ARBA00022737"/>
    </source>
</evidence>
<dbReference type="EMBL" id="CAJZBQ010000030">
    <property type="protein sequence ID" value="CAG9322157.1"/>
    <property type="molecule type" value="Genomic_DNA"/>
</dbReference>
<keyword evidence="1" id="KW-0479">Metal-binding</keyword>
<dbReference type="InterPro" id="IPR011992">
    <property type="entry name" value="EF-hand-dom_pair"/>
</dbReference>
<dbReference type="InterPro" id="IPR051581">
    <property type="entry name" value="Ca-bind"/>
</dbReference>
<dbReference type="AlphaFoldDB" id="A0AAU9J904"/>
<feature type="domain" description="EF-hand" evidence="5">
    <location>
        <begin position="61"/>
        <end position="96"/>
    </location>
</feature>
<feature type="domain" description="EF-hand" evidence="5">
    <location>
        <begin position="202"/>
        <end position="237"/>
    </location>
</feature>
<feature type="domain" description="EF-hand" evidence="5">
    <location>
        <begin position="410"/>
        <end position="445"/>
    </location>
</feature>
<organism evidence="6 7">
    <name type="scientific">Blepharisma stoltei</name>
    <dbReference type="NCBI Taxonomy" id="1481888"/>
    <lineage>
        <taxon>Eukaryota</taxon>
        <taxon>Sar</taxon>
        <taxon>Alveolata</taxon>
        <taxon>Ciliophora</taxon>
        <taxon>Postciliodesmatophora</taxon>
        <taxon>Heterotrichea</taxon>
        <taxon>Heterotrichida</taxon>
        <taxon>Blepharismidae</taxon>
        <taxon>Blepharisma</taxon>
    </lineage>
</organism>
<feature type="domain" description="EF-hand" evidence="5">
    <location>
        <begin position="25"/>
        <end position="60"/>
    </location>
</feature>
<name>A0AAU9J904_9CILI</name>
<keyword evidence="2" id="KW-0677">Repeat</keyword>
<dbReference type="InterPro" id="IPR018247">
    <property type="entry name" value="EF_Hand_1_Ca_BS"/>
</dbReference>
<protein>
    <recommendedName>
        <fullName evidence="5">EF-hand domain-containing protein</fullName>
    </recommendedName>
</protein>
<dbReference type="Proteomes" id="UP001162131">
    <property type="component" value="Unassembled WGS sequence"/>
</dbReference>
<feature type="region of interest" description="Disordered" evidence="4">
    <location>
        <begin position="313"/>
        <end position="356"/>
    </location>
</feature>
<dbReference type="GO" id="GO:0005509">
    <property type="term" value="F:calcium ion binding"/>
    <property type="evidence" value="ECO:0007669"/>
    <property type="project" value="InterPro"/>
</dbReference>
<dbReference type="Pfam" id="PF13499">
    <property type="entry name" value="EF-hand_7"/>
    <property type="match status" value="4"/>
</dbReference>
<dbReference type="PANTHER" id="PTHR34524">
    <property type="entry name" value="CALCYPHOSIN"/>
    <property type="match status" value="1"/>
</dbReference>
<dbReference type="SMART" id="SM00054">
    <property type="entry name" value="EFh"/>
    <property type="match status" value="11"/>
</dbReference>
<feature type="compositionally biased region" description="Basic and acidic residues" evidence="4">
    <location>
        <begin position="315"/>
        <end position="345"/>
    </location>
</feature>
<keyword evidence="7" id="KW-1185">Reference proteome</keyword>
<dbReference type="Pfam" id="PF13202">
    <property type="entry name" value="EF-hand_5"/>
    <property type="match status" value="1"/>
</dbReference>
<feature type="domain" description="EF-hand" evidence="5">
    <location>
        <begin position="683"/>
        <end position="718"/>
    </location>
</feature>
<dbReference type="SUPFAM" id="SSF47473">
    <property type="entry name" value="EF-hand"/>
    <property type="match status" value="4"/>
</dbReference>
<reference evidence="6" key="1">
    <citation type="submission" date="2021-09" db="EMBL/GenBank/DDBJ databases">
        <authorList>
            <consortium name="AG Swart"/>
            <person name="Singh M."/>
            <person name="Singh A."/>
            <person name="Seah K."/>
            <person name="Emmerich C."/>
        </authorList>
    </citation>
    <scope>NUCLEOTIDE SEQUENCE</scope>
    <source>
        <strain evidence="6">ATCC30299</strain>
    </source>
</reference>
<evidence type="ECO:0000256" key="3">
    <source>
        <dbReference type="ARBA" id="ARBA00022837"/>
    </source>
</evidence>
<evidence type="ECO:0000259" key="5">
    <source>
        <dbReference type="PROSITE" id="PS50222"/>
    </source>
</evidence>
<evidence type="ECO:0000256" key="4">
    <source>
        <dbReference type="SAM" id="MobiDB-lite"/>
    </source>
</evidence>
<sequence>MAGFRAQFENELRQRLSQKSTAHVSEETILLRAFKYFDLDNTETVDFSEFCKALEKVGMVVNPDQVQQLFTFYDTDGSGALDYKEFTAVIFEQDTSAKKSPSKGISSSQIREGEEALEKLRQKLASRGGRGIIGLARQFKIIDDDNSKSLDLQEFTKGIRDFRVEISQGDIQALFNLVDRDRSGLIDYDEFLRAVAGPMNAFRKALVTQAFNKLDRDNSGILDIEDIRNVYNAKGHPDVRSGRKTEEAVLGEFLETFEMHHNIGGARDQRVTREEFEEYYNNISCSIDNDQYFELMMNNTWKLSEAPAYAKNKAWRGEESGRRPASKGGREPERAPERVPERESRGSAPSSGLTKTGEALCEKFRERLAARGTRGIIGIQRQFKIMDDDGSKNISVDEFKKACHDFRVDIEDRDIERLFQALDRDRSGTIDYDELIRAVRGPMNNARKALVSKAWDKLDRDGSGIIDINDVRGVYDARGHPDVRAGKKTEDEILGEFLETFETHHNISDLSQRDRRVTKEEFEEYYNNVSASIDDDRYFDLMMTNAWKLGAQAPKREAWAGEVGGRGARNQPPSRGGEVQSAGQVNKRDPAAKTPWGTSAEPIDYSTSNRPASRQAEPASSGRPTAGGPVEGLLTALKERLASRGARGFIGLSRSFKIMDDDGSKSLDLQEFSKAMRDFRVDINESDTRRLFNFMDADRSGTIDYEEFMHRLRGELNQFRRQLISMAFSKLDKNGNGIVEIDDIKGVYNASRHPDVISGKKTEDDILCEFLDTFETHHAVYKENTRDFKVTMDEFLEYYSHVSASIDDDRYFELMMKNSWNFEGKTYQKGWGSDMTSPAKRVR</sequence>
<dbReference type="Gene3D" id="1.10.238.10">
    <property type="entry name" value="EF-hand"/>
    <property type="match status" value="7"/>
</dbReference>
<feature type="domain" description="EF-hand" evidence="5">
    <location>
        <begin position="166"/>
        <end position="201"/>
    </location>
</feature>
<evidence type="ECO:0000313" key="7">
    <source>
        <dbReference type="Proteomes" id="UP001162131"/>
    </source>
</evidence>
<feature type="domain" description="EF-hand" evidence="5">
    <location>
        <begin position="374"/>
        <end position="409"/>
    </location>
</feature>
<keyword evidence="3" id="KW-0106">Calcium</keyword>
<proteinExistence type="predicted"/>
<feature type="domain" description="EF-hand" evidence="5">
    <location>
        <begin position="446"/>
        <end position="481"/>
    </location>
</feature>
<feature type="region of interest" description="Disordered" evidence="4">
    <location>
        <begin position="554"/>
        <end position="630"/>
    </location>
</feature>
<dbReference type="PROSITE" id="PS50222">
    <property type="entry name" value="EF_HAND_2"/>
    <property type="match status" value="9"/>
</dbReference>